<organism evidence="1">
    <name type="scientific">uncultured marine virus</name>
    <dbReference type="NCBI Taxonomy" id="186617"/>
    <lineage>
        <taxon>Viruses</taxon>
        <taxon>environmental samples</taxon>
    </lineage>
</organism>
<reference evidence="1" key="1">
    <citation type="journal article" date="2015" name="Front. Microbiol.">
        <title>Combining genomic sequencing methods to explore viral diversity and reveal potential virus-host interactions.</title>
        <authorList>
            <person name="Chow C.E."/>
            <person name="Winget D.M."/>
            <person name="White R.A.III."/>
            <person name="Hallam S.J."/>
            <person name="Suttle C.A."/>
        </authorList>
    </citation>
    <scope>NUCLEOTIDE SEQUENCE</scope>
    <source>
        <strain evidence="1">Anoxic2_3</strain>
    </source>
</reference>
<name>A0A0F7L4G3_9VIRU</name>
<reference evidence="1" key="2">
    <citation type="submission" date="2015-03" db="EMBL/GenBank/DDBJ databases">
        <authorList>
            <person name="Chow C.-E.T."/>
            <person name="Winget D.M."/>
            <person name="White R.A.III."/>
            <person name="Hallam S.J."/>
            <person name="Suttle C.A."/>
        </authorList>
    </citation>
    <scope>NUCLEOTIDE SEQUENCE</scope>
    <source>
        <strain evidence="1">Anoxic2_3</strain>
    </source>
</reference>
<protein>
    <submittedName>
        <fullName evidence="1">Uncharacterized protein</fullName>
    </submittedName>
</protein>
<dbReference type="EMBL" id="KR029587">
    <property type="protein sequence ID" value="AKH46870.1"/>
    <property type="molecule type" value="Genomic_DNA"/>
</dbReference>
<sequence length="74" mass="7847">MICFLGSPVLAAAASIALLIRPLLSTEAFPPLAVLLRANAAAEGTTFFLTLSMSLRTFFTSPSTLSCIRDPTCR</sequence>
<proteinExistence type="predicted"/>
<evidence type="ECO:0000313" key="1">
    <source>
        <dbReference type="EMBL" id="AKH46870.1"/>
    </source>
</evidence>
<accession>A0A0F7L4G3</accession>